<gene>
    <name evidence="5" type="ORF">CEV31_0037</name>
</gene>
<accession>A0A256G8E8</accession>
<keyword evidence="2" id="KW-0274">FAD</keyword>
<dbReference type="EMBL" id="NNRJ01000001">
    <property type="protein sequence ID" value="OYR23328.1"/>
    <property type="molecule type" value="Genomic_DNA"/>
</dbReference>
<protein>
    <submittedName>
        <fullName evidence="5">FAD binding domain in molybdopterin dehydrogenase family protein</fullName>
    </submittedName>
</protein>
<dbReference type="InterPro" id="IPR036683">
    <property type="entry name" value="CO_DH_flav_C_dom_sf"/>
</dbReference>
<keyword evidence="6" id="KW-1185">Reference proteome</keyword>
<dbReference type="PROSITE" id="PS51387">
    <property type="entry name" value="FAD_PCMH"/>
    <property type="match status" value="1"/>
</dbReference>
<dbReference type="Pfam" id="PF00941">
    <property type="entry name" value="FAD_binding_5"/>
    <property type="match status" value="1"/>
</dbReference>
<evidence type="ECO:0000313" key="6">
    <source>
        <dbReference type="Proteomes" id="UP000215590"/>
    </source>
</evidence>
<evidence type="ECO:0000313" key="5">
    <source>
        <dbReference type="EMBL" id="OYR23328.1"/>
    </source>
</evidence>
<dbReference type="InterPro" id="IPR002346">
    <property type="entry name" value="Mopterin_DH_FAD-bd"/>
</dbReference>
<proteinExistence type="predicted"/>
<keyword evidence="1" id="KW-0285">Flavoprotein</keyword>
<dbReference type="GO" id="GO:0071949">
    <property type="term" value="F:FAD binding"/>
    <property type="evidence" value="ECO:0007669"/>
    <property type="project" value="InterPro"/>
</dbReference>
<evidence type="ECO:0000259" key="4">
    <source>
        <dbReference type="PROSITE" id="PS51387"/>
    </source>
</evidence>
<dbReference type="InterPro" id="IPR036318">
    <property type="entry name" value="FAD-bd_PCMH-like_sf"/>
</dbReference>
<feature type="domain" description="FAD-binding PCMH-type" evidence="4">
    <location>
        <begin position="1"/>
        <end position="177"/>
    </location>
</feature>
<dbReference type="OrthoDB" id="9793944at2"/>
<dbReference type="AlphaFoldDB" id="A0A256G8E8"/>
<sequence length="275" mass="30101">MKPAAFTYIRPDSVDEALQILSEYGGEARVLAGGQSLMAMLNLRLVEPGVVLDISRLPALRHIHINNGFLEVGAATTQAELLAWPDLEREAPFIARALPWVGHFQTRNRGTVCGSISHADPSSELPLSLALLQGEAILRSSKGERRLAARDYQTGMLQTARREDELLVAVRFPVGLGREGASFQEVSRRHGDFAIVSAGVIRHAGRIRIGIGGVADRPSCIELDENVSATNLTERIEHLAWQLGGYDDIHASARFRRDLVRRLAPKLVSEVMSCA</sequence>
<dbReference type="Proteomes" id="UP000215590">
    <property type="component" value="Unassembled WGS sequence"/>
</dbReference>
<dbReference type="SUPFAM" id="SSF56176">
    <property type="entry name" value="FAD-binding/transporter-associated domain-like"/>
    <property type="match status" value="1"/>
</dbReference>
<dbReference type="Gene3D" id="3.30.465.10">
    <property type="match status" value="1"/>
</dbReference>
<evidence type="ECO:0000256" key="1">
    <source>
        <dbReference type="ARBA" id="ARBA00022630"/>
    </source>
</evidence>
<reference evidence="5 6" key="1">
    <citation type="submission" date="2017-07" db="EMBL/GenBank/DDBJ databases">
        <title>Phylogenetic study on the rhizospheric bacterium Ochrobactrum sp. A44.</title>
        <authorList>
            <person name="Krzyzanowska D.M."/>
            <person name="Ossowicki A."/>
            <person name="Rajewska M."/>
            <person name="Maciag T."/>
            <person name="Kaczynski Z."/>
            <person name="Czerwicka M."/>
            <person name="Jafra S."/>
        </authorList>
    </citation>
    <scope>NUCLEOTIDE SEQUENCE [LARGE SCALE GENOMIC DNA]</scope>
    <source>
        <strain evidence="5 6">DSM 7216</strain>
    </source>
</reference>
<evidence type="ECO:0000256" key="2">
    <source>
        <dbReference type="ARBA" id="ARBA00022827"/>
    </source>
</evidence>
<dbReference type="InterPro" id="IPR051312">
    <property type="entry name" value="Diverse_Substr_Oxidored"/>
</dbReference>
<dbReference type="SMART" id="SM01092">
    <property type="entry name" value="CO_deh_flav_C"/>
    <property type="match status" value="1"/>
</dbReference>
<dbReference type="InterPro" id="IPR016166">
    <property type="entry name" value="FAD-bd_PCMH"/>
</dbReference>
<dbReference type="GO" id="GO:0016491">
    <property type="term" value="F:oxidoreductase activity"/>
    <property type="evidence" value="ECO:0007669"/>
    <property type="project" value="UniProtKB-KW"/>
</dbReference>
<name>A0A256G8E8_9HYPH</name>
<keyword evidence="3" id="KW-0560">Oxidoreductase</keyword>
<evidence type="ECO:0000256" key="3">
    <source>
        <dbReference type="ARBA" id="ARBA00023002"/>
    </source>
</evidence>
<dbReference type="InterPro" id="IPR016167">
    <property type="entry name" value="FAD-bd_PCMH_sub1"/>
</dbReference>
<dbReference type="Gene3D" id="3.30.390.50">
    <property type="entry name" value="CO dehydrogenase flavoprotein, C-terminal domain"/>
    <property type="match status" value="1"/>
</dbReference>
<dbReference type="PANTHER" id="PTHR42659:SF2">
    <property type="entry name" value="XANTHINE DEHYDROGENASE SUBUNIT C-RELATED"/>
    <property type="match status" value="1"/>
</dbReference>
<dbReference type="RefSeq" id="WP_094504905.1">
    <property type="nucleotide sequence ID" value="NZ_JBHEEK010000028.1"/>
</dbReference>
<comment type="caution">
    <text evidence="5">The sequence shown here is derived from an EMBL/GenBank/DDBJ whole genome shotgun (WGS) entry which is preliminary data.</text>
</comment>
<dbReference type="InterPro" id="IPR005107">
    <property type="entry name" value="CO_DH_flav_C"/>
</dbReference>
<organism evidence="5 6">
    <name type="scientific">Brucella thiophenivorans</name>
    <dbReference type="NCBI Taxonomy" id="571255"/>
    <lineage>
        <taxon>Bacteria</taxon>
        <taxon>Pseudomonadati</taxon>
        <taxon>Pseudomonadota</taxon>
        <taxon>Alphaproteobacteria</taxon>
        <taxon>Hyphomicrobiales</taxon>
        <taxon>Brucellaceae</taxon>
        <taxon>Brucella/Ochrobactrum group</taxon>
        <taxon>Brucella</taxon>
    </lineage>
</organism>
<dbReference type="SUPFAM" id="SSF55447">
    <property type="entry name" value="CO dehydrogenase flavoprotein C-terminal domain-like"/>
    <property type="match status" value="1"/>
</dbReference>
<dbReference type="InterPro" id="IPR016169">
    <property type="entry name" value="FAD-bd_PCMH_sub2"/>
</dbReference>
<dbReference type="PANTHER" id="PTHR42659">
    <property type="entry name" value="XANTHINE DEHYDROGENASE SUBUNIT C-RELATED"/>
    <property type="match status" value="1"/>
</dbReference>
<dbReference type="Gene3D" id="3.30.43.10">
    <property type="entry name" value="Uridine Diphospho-n-acetylenolpyruvylglucosamine Reductase, domain 2"/>
    <property type="match status" value="1"/>
</dbReference>